<gene>
    <name evidence="2" type="ORF">METZ01_LOCUS503278</name>
</gene>
<dbReference type="InterPro" id="IPR005302">
    <property type="entry name" value="MoCF_Sase_C"/>
</dbReference>
<evidence type="ECO:0000313" key="2">
    <source>
        <dbReference type="EMBL" id="SVE50424.1"/>
    </source>
</evidence>
<reference evidence="2" key="1">
    <citation type="submission" date="2018-05" db="EMBL/GenBank/DDBJ databases">
        <authorList>
            <person name="Lanie J.A."/>
            <person name="Ng W.-L."/>
            <person name="Kazmierczak K.M."/>
            <person name="Andrzejewski T.M."/>
            <person name="Davidsen T.M."/>
            <person name="Wayne K.J."/>
            <person name="Tettelin H."/>
            <person name="Glass J.I."/>
            <person name="Rusch D."/>
            <person name="Podicherti R."/>
            <person name="Tsui H.-C.T."/>
            <person name="Winkler M.E."/>
        </authorList>
    </citation>
    <scope>NUCLEOTIDE SEQUENCE</scope>
</reference>
<dbReference type="PANTHER" id="PTHR36930:SF1">
    <property type="entry name" value="MOSC DOMAIN-CONTAINING PROTEIN"/>
    <property type="match status" value="1"/>
</dbReference>
<dbReference type="Gene3D" id="2.40.33.20">
    <property type="entry name" value="PK beta-barrel domain-like"/>
    <property type="match status" value="1"/>
</dbReference>
<name>A0A383E1I5_9ZZZZ</name>
<protein>
    <recommendedName>
        <fullName evidence="1">MOSC domain-containing protein</fullName>
    </recommendedName>
</protein>
<dbReference type="GO" id="GO:0003824">
    <property type="term" value="F:catalytic activity"/>
    <property type="evidence" value="ECO:0007669"/>
    <property type="project" value="InterPro"/>
</dbReference>
<organism evidence="2">
    <name type="scientific">marine metagenome</name>
    <dbReference type="NCBI Taxonomy" id="408172"/>
    <lineage>
        <taxon>unclassified sequences</taxon>
        <taxon>metagenomes</taxon>
        <taxon>ecological metagenomes</taxon>
    </lineage>
</organism>
<dbReference type="AlphaFoldDB" id="A0A383E1I5"/>
<sequence>MLGTVHSLQICESHRSPMKKVEQAVLITDVGIEGDIHASNQIRPSPVPDDPVSLYRRKERQILLMDLETLQKFNLEVGVIKENITTVGIDINQLKPGQKIIVGEAAILTVTGPCTPCDRMDEIRSGLMDDIEGERGTLTFVEI</sequence>
<dbReference type="SUPFAM" id="SSF50800">
    <property type="entry name" value="PK beta-barrel domain-like"/>
    <property type="match status" value="1"/>
</dbReference>
<dbReference type="PANTHER" id="PTHR36930">
    <property type="entry name" value="METAL-SULFUR CLUSTER BIOSYNTHESIS PROTEINS YUAD-RELATED"/>
    <property type="match status" value="1"/>
</dbReference>
<dbReference type="InterPro" id="IPR052716">
    <property type="entry name" value="MOSC_domain"/>
</dbReference>
<dbReference type="PROSITE" id="PS51340">
    <property type="entry name" value="MOSC"/>
    <property type="match status" value="1"/>
</dbReference>
<feature type="domain" description="MOSC" evidence="1">
    <location>
        <begin position="19"/>
        <end position="143"/>
    </location>
</feature>
<proteinExistence type="predicted"/>
<dbReference type="EMBL" id="UINC01221895">
    <property type="protein sequence ID" value="SVE50424.1"/>
    <property type="molecule type" value="Genomic_DNA"/>
</dbReference>
<accession>A0A383E1I5</accession>
<dbReference type="Pfam" id="PF03473">
    <property type="entry name" value="MOSC"/>
    <property type="match status" value="1"/>
</dbReference>
<dbReference type="GO" id="GO:0030151">
    <property type="term" value="F:molybdenum ion binding"/>
    <property type="evidence" value="ECO:0007669"/>
    <property type="project" value="InterPro"/>
</dbReference>
<feature type="non-terminal residue" evidence="2">
    <location>
        <position position="143"/>
    </location>
</feature>
<evidence type="ECO:0000259" key="1">
    <source>
        <dbReference type="PROSITE" id="PS51340"/>
    </source>
</evidence>
<dbReference type="InterPro" id="IPR011037">
    <property type="entry name" value="Pyrv_Knase-like_insert_dom_sf"/>
</dbReference>
<dbReference type="GO" id="GO:0030170">
    <property type="term" value="F:pyridoxal phosphate binding"/>
    <property type="evidence" value="ECO:0007669"/>
    <property type="project" value="InterPro"/>
</dbReference>